<proteinExistence type="inferred from homology"/>
<dbReference type="GO" id="GO:0009295">
    <property type="term" value="C:nucleoid"/>
    <property type="evidence" value="ECO:0007669"/>
    <property type="project" value="TreeGrafter"/>
</dbReference>
<evidence type="ECO:0000313" key="5">
    <source>
        <dbReference type="Proteomes" id="UP000031189"/>
    </source>
</evidence>
<dbReference type="HAMAP" id="MF_00984">
    <property type="entry name" value="SSB"/>
    <property type="match status" value="1"/>
</dbReference>
<evidence type="ECO:0000313" key="4">
    <source>
        <dbReference type="EMBL" id="KHS56365.1"/>
    </source>
</evidence>
<name>A0A0B3WPC9_9FIRM</name>
<keyword evidence="5" id="KW-1185">Reference proteome</keyword>
<dbReference type="PANTHER" id="PTHR10302:SF27">
    <property type="entry name" value="SINGLE-STRANDED DNA-BINDING PROTEIN"/>
    <property type="match status" value="1"/>
</dbReference>
<dbReference type="InterPro" id="IPR011344">
    <property type="entry name" value="ssDNA-bd"/>
</dbReference>
<comment type="caution">
    <text evidence="4">The sequence shown here is derived from an EMBL/GenBank/DDBJ whole genome shotgun (WGS) entry which is preliminary data.</text>
</comment>
<accession>A0A0B3WPC9</accession>
<reference evidence="4 5" key="1">
    <citation type="submission" date="2014-12" db="EMBL/GenBank/DDBJ databases">
        <title>Draft genome sequence of Terrisporobacter sp. 08-306576, isolated from the blood culture of a bacteremia patient.</title>
        <authorList>
            <person name="Lund L.C."/>
            <person name="Sydenham T.V."/>
            <person name="Hogh S.V."/>
            <person name="Skov M.N."/>
            <person name="Kemp M."/>
            <person name="Justesen U.S."/>
        </authorList>
    </citation>
    <scope>NUCLEOTIDE SEQUENCE [LARGE SCALE GENOMIC DNA]</scope>
    <source>
        <strain evidence="4 5">08-306576</strain>
    </source>
</reference>
<dbReference type="NCBIfam" id="TIGR00621">
    <property type="entry name" value="ssb"/>
    <property type="match status" value="1"/>
</dbReference>
<dbReference type="OrthoDB" id="9809878at2"/>
<evidence type="ECO:0000256" key="2">
    <source>
        <dbReference type="HAMAP-Rule" id="MF_00984"/>
    </source>
</evidence>
<organism evidence="4 5">
    <name type="scientific">Terrisporobacter othiniensis</name>
    <dbReference type="NCBI Taxonomy" id="1577792"/>
    <lineage>
        <taxon>Bacteria</taxon>
        <taxon>Bacillati</taxon>
        <taxon>Bacillota</taxon>
        <taxon>Clostridia</taxon>
        <taxon>Peptostreptococcales</taxon>
        <taxon>Peptostreptococcaceae</taxon>
        <taxon>Terrisporobacter</taxon>
    </lineage>
</organism>
<dbReference type="STRING" id="1577792.QX51_14025"/>
<dbReference type="PROSITE" id="PS50935">
    <property type="entry name" value="SSB"/>
    <property type="match status" value="1"/>
</dbReference>
<dbReference type="RefSeq" id="WP_039680523.1">
    <property type="nucleotide sequence ID" value="NZ_JAWGXO010000008.1"/>
</dbReference>
<dbReference type="InterPro" id="IPR000424">
    <property type="entry name" value="Primosome_PriB/ssb"/>
</dbReference>
<dbReference type="Proteomes" id="UP000031189">
    <property type="component" value="Unassembled WGS sequence"/>
</dbReference>
<dbReference type="EMBL" id="JWHR01000113">
    <property type="protein sequence ID" value="KHS56365.1"/>
    <property type="molecule type" value="Genomic_DNA"/>
</dbReference>
<evidence type="ECO:0000256" key="1">
    <source>
        <dbReference type="ARBA" id="ARBA00023125"/>
    </source>
</evidence>
<dbReference type="PIRSF" id="PIRSF002070">
    <property type="entry name" value="SSB"/>
    <property type="match status" value="1"/>
</dbReference>
<gene>
    <name evidence="4" type="ORF">QX51_14025</name>
</gene>
<dbReference type="GO" id="GO:0003697">
    <property type="term" value="F:single-stranded DNA binding"/>
    <property type="evidence" value="ECO:0007669"/>
    <property type="project" value="UniProtKB-UniRule"/>
</dbReference>
<dbReference type="CDD" id="cd04496">
    <property type="entry name" value="SSB_OBF"/>
    <property type="match status" value="1"/>
</dbReference>
<dbReference type="Gene3D" id="2.40.50.140">
    <property type="entry name" value="Nucleic acid-binding proteins"/>
    <property type="match status" value="1"/>
</dbReference>
<dbReference type="GO" id="GO:0006260">
    <property type="term" value="P:DNA replication"/>
    <property type="evidence" value="ECO:0007669"/>
    <property type="project" value="InterPro"/>
</dbReference>
<evidence type="ECO:0000256" key="3">
    <source>
        <dbReference type="PIRNR" id="PIRNR002070"/>
    </source>
</evidence>
<comment type="subunit">
    <text evidence="2">Homotetramer.</text>
</comment>
<dbReference type="AlphaFoldDB" id="A0A0B3WPC9"/>
<dbReference type="Pfam" id="PF00436">
    <property type="entry name" value="SSB"/>
    <property type="match status" value="1"/>
</dbReference>
<comment type="caution">
    <text evidence="2">Lacks conserved residue(s) required for the propagation of feature annotation.</text>
</comment>
<dbReference type="PANTHER" id="PTHR10302">
    <property type="entry name" value="SINGLE-STRANDED DNA-BINDING PROTEIN"/>
    <property type="match status" value="1"/>
</dbReference>
<dbReference type="SUPFAM" id="SSF50249">
    <property type="entry name" value="Nucleic acid-binding proteins"/>
    <property type="match status" value="1"/>
</dbReference>
<protein>
    <recommendedName>
        <fullName evidence="2 3">Single-stranded DNA-binding protein</fullName>
        <shortName evidence="2">SSB</shortName>
    </recommendedName>
</protein>
<keyword evidence="1 2" id="KW-0238">DNA-binding</keyword>
<dbReference type="InterPro" id="IPR012340">
    <property type="entry name" value="NA-bd_OB-fold"/>
</dbReference>
<sequence length="137" mass="15930">MNKVILVGRLCHDPELKYLGEKNIAVTKFTLAVNRSYKNAQGEHDTDFINCEVWNRQAEVFSEYMAKGRLVYIEGKIKVDKYLSTNGENRKSITIHCDSFRFIDSKQSKKTENTFNSEEIFTDEVFDNNICESEIPF</sequence>